<name>G2GYT2_9ENTR</name>
<dbReference type="OrthoDB" id="9795766at2"/>
<dbReference type="InterPro" id="IPR037914">
    <property type="entry name" value="SpoVT-AbrB_sf"/>
</dbReference>
<keyword evidence="1" id="KW-0238">DNA-binding</keyword>
<dbReference type="PANTHER" id="PTHR40516:SF1">
    <property type="entry name" value="ANTITOXIN CHPS-RELATED"/>
    <property type="match status" value="1"/>
</dbReference>
<dbReference type="GO" id="GO:0003677">
    <property type="term" value="F:DNA binding"/>
    <property type="evidence" value="ECO:0007669"/>
    <property type="project" value="UniProtKB-UniRule"/>
</dbReference>
<protein>
    <submittedName>
        <fullName evidence="3">Growth regulator</fullName>
    </submittedName>
</protein>
<accession>G2GYT2</accession>
<feature type="domain" description="SpoVT-AbrB" evidence="2">
    <location>
        <begin position="3"/>
        <end position="48"/>
    </location>
</feature>
<reference evidence="3 4" key="1">
    <citation type="journal article" date="2012" name="Genome Res.">
        <title>Genomic basis of endosymbiont-conferred protection against an insect parasitoid.</title>
        <authorList>
            <person name="Hansen A.K."/>
            <person name="Vorburger C."/>
            <person name="Moran N.A."/>
        </authorList>
    </citation>
    <scope>NUCLEOTIDE SEQUENCE [LARGE SCALE GENOMIC DNA]</scope>
    <source>
        <strain evidence="4">R5.15</strain>
    </source>
</reference>
<comment type="caution">
    <text evidence="3">The sequence shown here is derived from an EMBL/GenBank/DDBJ whole genome shotgun (WGS) entry which is preliminary data.</text>
</comment>
<organism evidence="3 4">
    <name type="scientific">Candidatus Regiella insecticola 5.15</name>
    <dbReference type="NCBI Taxonomy" id="1005043"/>
    <lineage>
        <taxon>Bacteria</taxon>
        <taxon>Pseudomonadati</taxon>
        <taxon>Pseudomonadota</taxon>
        <taxon>Gammaproteobacteria</taxon>
        <taxon>Enterobacterales</taxon>
        <taxon>Enterobacteriaceae</taxon>
        <taxon>aphid secondary symbionts</taxon>
        <taxon>Candidatus Regiella</taxon>
    </lineage>
</organism>
<keyword evidence="4" id="KW-1185">Reference proteome</keyword>
<dbReference type="RefSeq" id="WP_006706621.1">
    <property type="nucleotide sequence ID" value="NZ_AGCA01000240.1"/>
</dbReference>
<dbReference type="SUPFAM" id="SSF89447">
    <property type="entry name" value="AbrB/MazE/MraZ-like"/>
    <property type="match status" value="1"/>
</dbReference>
<sequence length="84" mass="9165">MTVAIKKWGNSQGIVIPAPFLKKMGASVGQELDVEIKDGALVLTPKPKRYTLAELIQQCDANAPLETEESVWGTNHSSVGEELW</sequence>
<evidence type="ECO:0000256" key="1">
    <source>
        <dbReference type="PROSITE-ProRule" id="PRU01076"/>
    </source>
</evidence>
<dbReference type="Pfam" id="PF04014">
    <property type="entry name" value="MazE_antitoxin"/>
    <property type="match status" value="1"/>
</dbReference>
<proteinExistence type="predicted"/>
<dbReference type="InterPro" id="IPR039052">
    <property type="entry name" value="Antitox_PemI-like"/>
</dbReference>
<gene>
    <name evidence="3" type="ORF">Rin_00009400</name>
</gene>
<dbReference type="GO" id="GO:0097351">
    <property type="term" value="F:toxin sequestering activity"/>
    <property type="evidence" value="ECO:0007669"/>
    <property type="project" value="InterPro"/>
</dbReference>
<evidence type="ECO:0000313" key="3">
    <source>
        <dbReference type="EMBL" id="EGY29104.1"/>
    </source>
</evidence>
<dbReference type="Proteomes" id="UP000004116">
    <property type="component" value="Unassembled WGS sequence"/>
</dbReference>
<dbReference type="Gene3D" id="2.10.260.10">
    <property type="match status" value="1"/>
</dbReference>
<dbReference type="AlphaFoldDB" id="G2GYT2"/>
<dbReference type="PANTHER" id="PTHR40516">
    <property type="entry name" value="ANTITOXIN CHPS-RELATED"/>
    <property type="match status" value="1"/>
</dbReference>
<dbReference type="SMART" id="SM00966">
    <property type="entry name" value="SpoVT_AbrB"/>
    <property type="match status" value="1"/>
</dbReference>
<dbReference type="PROSITE" id="PS51740">
    <property type="entry name" value="SPOVT_ABRB"/>
    <property type="match status" value="1"/>
</dbReference>
<dbReference type="InterPro" id="IPR007159">
    <property type="entry name" value="SpoVT-AbrB_dom"/>
</dbReference>
<evidence type="ECO:0000259" key="2">
    <source>
        <dbReference type="PROSITE" id="PS51740"/>
    </source>
</evidence>
<dbReference type="EMBL" id="AGCA01000240">
    <property type="protein sequence ID" value="EGY29104.1"/>
    <property type="molecule type" value="Genomic_DNA"/>
</dbReference>
<evidence type="ECO:0000313" key="4">
    <source>
        <dbReference type="Proteomes" id="UP000004116"/>
    </source>
</evidence>